<keyword evidence="4 8" id="KW-0812">Transmembrane</keyword>
<feature type="transmembrane region" description="Helical" evidence="8">
    <location>
        <begin position="595"/>
        <end position="616"/>
    </location>
</feature>
<feature type="transmembrane region" description="Helical" evidence="8">
    <location>
        <begin position="320"/>
        <end position="351"/>
    </location>
</feature>
<feature type="transmembrane region" description="Helical" evidence="8">
    <location>
        <begin position="528"/>
        <end position="545"/>
    </location>
</feature>
<keyword evidence="3 9" id="KW-0808">Transferase</keyword>
<evidence type="ECO:0000313" key="9">
    <source>
        <dbReference type="EMBL" id="QFJ53936.1"/>
    </source>
</evidence>
<keyword evidence="2" id="KW-1003">Cell membrane</keyword>
<evidence type="ECO:0000256" key="2">
    <source>
        <dbReference type="ARBA" id="ARBA00022475"/>
    </source>
</evidence>
<evidence type="ECO:0000256" key="4">
    <source>
        <dbReference type="ARBA" id="ARBA00022692"/>
    </source>
</evidence>
<dbReference type="Proteomes" id="UP000327030">
    <property type="component" value="Chromosome 1"/>
</dbReference>
<dbReference type="GO" id="GO:0005886">
    <property type="term" value="C:plasma membrane"/>
    <property type="evidence" value="ECO:0007669"/>
    <property type="project" value="UniProtKB-SubCell"/>
</dbReference>
<feature type="transmembrane region" description="Helical" evidence="8">
    <location>
        <begin position="288"/>
        <end position="308"/>
    </location>
</feature>
<feature type="transmembrane region" description="Helical" evidence="8">
    <location>
        <begin position="396"/>
        <end position="413"/>
    </location>
</feature>
<gene>
    <name evidence="9" type="ORF">FXF36_03165</name>
</gene>
<evidence type="ECO:0000256" key="5">
    <source>
        <dbReference type="ARBA" id="ARBA00022989"/>
    </source>
</evidence>
<feature type="transmembrane region" description="Helical" evidence="8">
    <location>
        <begin position="565"/>
        <end position="583"/>
    </location>
</feature>
<evidence type="ECO:0000256" key="7">
    <source>
        <dbReference type="ARBA" id="ARBA00024033"/>
    </source>
</evidence>
<proteinExistence type="inferred from homology"/>
<evidence type="ECO:0000256" key="3">
    <source>
        <dbReference type="ARBA" id="ARBA00022679"/>
    </source>
</evidence>
<comment type="subcellular location">
    <subcellularLocation>
        <location evidence="1">Cell membrane</location>
        <topology evidence="1">Multi-pass membrane protein</topology>
    </subcellularLocation>
</comment>
<dbReference type="Pfam" id="PF09594">
    <property type="entry name" value="GT87"/>
    <property type="match status" value="1"/>
</dbReference>
<keyword evidence="6 8" id="KW-0472">Membrane</keyword>
<feature type="transmembrane region" description="Helical" evidence="8">
    <location>
        <begin position="198"/>
        <end position="221"/>
    </location>
</feature>
<organism evidence="9 10">
    <name type="scientific">Pseudobutyrivibrio xylanivorans</name>
    <dbReference type="NCBI Taxonomy" id="185007"/>
    <lineage>
        <taxon>Bacteria</taxon>
        <taxon>Bacillati</taxon>
        <taxon>Bacillota</taxon>
        <taxon>Clostridia</taxon>
        <taxon>Lachnospirales</taxon>
        <taxon>Lachnospiraceae</taxon>
        <taxon>Pseudobutyrivibrio</taxon>
    </lineage>
</organism>
<feature type="transmembrane region" description="Helical" evidence="8">
    <location>
        <begin position="449"/>
        <end position="475"/>
    </location>
</feature>
<accession>A0A5P6VMP6</accession>
<comment type="similarity">
    <text evidence="7">Belongs to the glycosyltransferase 87 family.</text>
</comment>
<evidence type="ECO:0000256" key="8">
    <source>
        <dbReference type="SAM" id="Phobius"/>
    </source>
</evidence>
<dbReference type="Gene3D" id="2.160.20.110">
    <property type="match status" value="1"/>
</dbReference>
<evidence type="ECO:0000313" key="10">
    <source>
        <dbReference type="Proteomes" id="UP000327030"/>
    </source>
</evidence>
<feature type="transmembrane region" description="Helical" evidence="8">
    <location>
        <begin position="164"/>
        <end position="186"/>
    </location>
</feature>
<dbReference type="OrthoDB" id="1744393at2"/>
<evidence type="ECO:0000256" key="1">
    <source>
        <dbReference type="ARBA" id="ARBA00004651"/>
    </source>
</evidence>
<feature type="transmembrane region" description="Helical" evidence="8">
    <location>
        <begin position="249"/>
        <end position="267"/>
    </location>
</feature>
<protein>
    <submittedName>
        <fullName evidence="9">Glycosyl transferase family 87</fullName>
    </submittedName>
</protein>
<feature type="transmembrane region" description="Helical" evidence="8">
    <location>
        <begin position="487"/>
        <end position="516"/>
    </location>
</feature>
<dbReference type="KEGG" id="pxv:FXF36_03165"/>
<keyword evidence="5 8" id="KW-1133">Transmembrane helix</keyword>
<reference evidence="10" key="1">
    <citation type="submission" date="2019-08" db="EMBL/GenBank/DDBJ databases">
        <title>Complete Genome Sequence of the Polysaccharide-Degrading Rumen Bacterium Pseudobutyrivibrio xylanivorans MA3014.</title>
        <authorList>
            <person name="Palevich N."/>
            <person name="Maclean P.H."/>
            <person name="Kelly W.J."/>
            <person name="Leahy S.C."/>
            <person name="Rakonjac J."/>
            <person name="Attwood G.T."/>
        </authorList>
    </citation>
    <scope>NUCLEOTIDE SEQUENCE [LARGE SCALE GENOMIC DNA]</scope>
    <source>
        <strain evidence="10">MA3014</strain>
    </source>
</reference>
<dbReference type="InterPro" id="IPR018584">
    <property type="entry name" value="GT87"/>
</dbReference>
<dbReference type="AlphaFoldDB" id="A0A5P6VMP6"/>
<name>A0A5P6VMP6_PSEXY</name>
<evidence type="ECO:0000256" key="6">
    <source>
        <dbReference type="ARBA" id="ARBA00023136"/>
    </source>
</evidence>
<dbReference type="EMBL" id="CP043028">
    <property type="protein sequence ID" value="QFJ53936.1"/>
    <property type="molecule type" value="Genomic_DNA"/>
</dbReference>
<feature type="transmembrane region" description="Helical" evidence="8">
    <location>
        <begin position="16"/>
        <end position="33"/>
    </location>
</feature>
<sequence length="859" mass="97814">MVKLIDKNLIKKNYRLVLLGVFISAFILCEWIASGTFHFGDSETIIAQYKDGNSVYAYGYEVTGQEYYRKDSFAYIVLPSIENVDRITVTVDNLGNNNLAIKLFYSDGADYEYEYLRNIDGKISINLPTETTRVKIRFEGNLNKSIIIEDITLFRQTTSFNCKFVLTLGVIFTIIFILIVLFLRLLEVHMCDTTVEMFLKFLIVGEVIFWLLMFLSNGYYWGTYFFPNRTDCFMDHFNMLALLNNKDPYYLKASYPAICFLLLKILHLFMPLDIQQIEPGLELRNNSIAMFLFVLTALIVLYILATLFEKILCNYGEKKYILAILLSGPIMFAFQRGNIILLTLVFLLVYYLYFDSEEKKKRYIAYIALAFAASIKVYPALFGIMTLKKKRYKETIHLAIIGFLLFIIPFFAFDGIETFKEFLNGLSAAGTVMTSQGVGQNLSLENLRLLLNLLMGTNISSSNLFLVCITVVLLLTAYFCEKKWEALFLIATACVWYPAFSFTYVLVLYYPAIFAALKNTDEIRKNELIMLGTMMLPLGLPYMSWVDSRVITDNLQMPMAASTVLLYFIIISIVFRITLRLLLNRVIRINLEKLYFKIDVCVLALIFCAIVCISSFNLNRTYSNEYKFSGNGTEHKPYEIGSIEDFLYLVDATNSGETFSNAYFVQTANIVFDGVTSINPIGWTQRRAKFSGYYDGQGYSLINYYSMSDDDENMGVFGELDGVVCNLNVLNCSISGESVGSFAYKVSENGTILNCYVNGVLSGYRTGSFAAYNFGRIENSVAFVNLDSKKKHDIAAMEAKSIVINSYDSNNHTLNKLDASSLSKLNLHVDNNNKTLGVKNDLCYWVGDEKYFVKVSANK</sequence>
<dbReference type="GO" id="GO:0016758">
    <property type="term" value="F:hexosyltransferase activity"/>
    <property type="evidence" value="ECO:0007669"/>
    <property type="project" value="InterPro"/>
</dbReference>
<feature type="transmembrane region" description="Helical" evidence="8">
    <location>
        <begin position="363"/>
        <end position="384"/>
    </location>
</feature>